<protein>
    <submittedName>
        <fullName evidence="1">Thiol-disulfide oxidoreductase DCC family protein</fullName>
    </submittedName>
</protein>
<dbReference type="InterPro" id="IPR052927">
    <property type="entry name" value="DCC_oxidoreductase"/>
</dbReference>
<comment type="caution">
    <text evidence="1">The sequence shown here is derived from an EMBL/GenBank/DDBJ whole genome shotgun (WGS) entry which is preliminary data.</text>
</comment>
<keyword evidence="2" id="KW-1185">Reference proteome</keyword>
<gene>
    <name evidence="1" type="ORF">GCM10023189_18510</name>
</gene>
<accession>A0ABP8MRL3</accession>
<dbReference type="PANTHER" id="PTHR33639">
    <property type="entry name" value="THIOL-DISULFIDE OXIDOREDUCTASE DCC"/>
    <property type="match status" value="1"/>
</dbReference>
<evidence type="ECO:0000313" key="2">
    <source>
        <dbReference type="Proteomes" id="UP001501175"/>
    </source>
</evidence>
<dbReference type="EMBL" id="BAABHD010000022">
    <property type="protein sequence ID" value="GAA4453464.1"/>
    <property type="molecule type" value="Genomic_DNA"/>
</dbReference>
<sequence length="129" mass="14669">MDIVLFDGVCNLCNGAVNFIIDHDPQHRFRYASLQSETGKQLVARHPELAGMDSIVLLSGDQVLSKSGAVLRIASLLSGPWRWLAVFRIVPQSLRDIVYDWVARNRYRLFGRTDACRIPTPELRDLFLE</sequence>
<reference evidence="2" key="1">
    <citation type="journal article" date="2019" name="Int. J. Syst. Evol. Microbiol.">
        <title>The Global Catalogue of Microorganisms (GCM) 10K type strain sequencing project: providing services to taxonomists for standard genome sequencing and annotation.</title>
        <authorList>
            <consortium name="The Broad Institute Genomics Platform"/>
            <consortium name="The Broad Institute Genome Sequencing Center for Infectious Disease"/>
            <person name="Wu L."/>
            <person name="Ma J."/>
        </authorList>
    </citation>
    <scope>NUCLEOTIDE SEQUENCE [LARGE SCALE GENOMIC DNA]</scope>
    <source>
        <strain evidence="2">JCM 17927</strain>
    </source>
</reference>
<dbReference type="RefSeq" id="WP_345242783.1">
    <property type="nucleotide sequence ID" value="NZ_BAABHD010000022.1"/>
</dbReference>
<dbReference type="InterPro" id="IPR007263">
    <property type="entry name" value="DCC1-like"/>
</dbReference>
<evidence type="ECO:0000313" key="1">
    <source>
        <dbReference type="EMBL" id="GAA4453464.1"/>
    </source>
</evidence>
<name>A0ABP8MRL3_9BACT</name>
<dbReference type="Pfam" id="PF04134">
    <property type="entry name" value="DCC1-like"/>
    <property type="match status" value="1"/>
</dbReference>
<dbReference type="PANTHER" id="PTHR33639:SF2">
    <property type="entry name" value="DUF393 DOMAIN-CONTAINING PROTEIN"/>
    <property type="match status" value="1"/>
</dbReference>
<organism evidence="1 2">
    <name type="scientific">Nibrella saemangeumensis</name>
    <dbReference type="NCBI Taxonomy" id="1084526"/>
    <lineage>
        <taxon>Bacteria</taxon>
        <taxon>Pseudomonadati</taxon>
        <taxon>Bacteroidota</taxon>
        <taxon>Cytophagia</taxon>
        <taxon>Cytophagales</taxon>
        <taxon>Spirosomataceae</taxon>
        <taxon>Nibrella</taxon>
    </lineage>
</organism>
<dbReference type="Proteomes" id="UP001501175">
    <property type="component" value="Unassembled WGS sequence"/>
</dbReference>
<proteinExistence type="predicted"/>